<protein>
    <recommendedName>
        <fullName evidence="4">Holocarboxylase synthetase</fullName>
    </recommendedName>
</protein>
<evidence type="ECO:0000313" key="2">
    <source>
        <dbReference type="EnsemblPlants" id="OPUNC08G12390.1"/>
    </source>
</evidence>
<evidence type="ECO:0000256" key="1">
    <source>
        <dbReference type="SAM" id="MobiDB-lite"/>
    </source>
</evidence>
<evidence type="ECO:0000313" key="3">
    <source>
        <dbReference type="Proteomes" id="UP000026962"/>
    </source>
</evidence>
<feature type="region of interest" description="Disordered" evidence="1">
    <location>
        <begin position="112"/>
        <end position="131"/>
    </location>
</feature>
<name>A0A0E0LUM3_ORYPU</name>
<dbReference type="InterPro" id="IPR016549">
    <property type="entry name" value="UCP009193"/>
</dbReference>
<dbReference type="OMA" id="NNETYHT"/>
<dbReference type="EnsemblPlants" id="OPUNC08G12390.1">
    <property type="protein sequence ID" value="OPUNC08G12390.1"/>
    <property type="gene ID" value="OPUNC08G12390"/>
</dbReference>
<evidence type="ECO:0008006" key="4">
    <source>
        <dbReference type="Google" id="ProtNLM"/>
    </source>
</evidence>
<dbReference type="eggNOG" id="ENOG502QQY0">
    <property type="taxonomic scope" value="Eukaryota"/>
</dbReference>
<feature type="region of interest" description="Disordered" evidence="1">
    <location>
        <begin position="165"/>
        <end position="210"/>
    </location>
</feature>
<dbReference type="Proteomes" id="UP000026962">
    <property type="component" value="Chromosome 8"/>
</dbReference>
<reference evidence="2" key="1">
    <citation type="submission" date="2015-04" db="UniProtKB">
        <authorList>
            <consortium name="EnsemblPlants"/>
        </authorList>
    </citation>
    <scope>IDENTIFICATION</scope>
</reference>
<dbReference type="PANTHER" id="PTHR33675:SF5">
    <property type="entry name" value="OS09G0360400 PROTEIN"/>
    <property type="match status" value="1"/>
</dbReference>
<feature type="compositionally biased region" description="Polar residues" evidence="1">
    <location>
        <begin position="113"/>
        <end position="131"/>
    </location>
</feature>
<organism evidence="2">
    <name type="scientific">Oryza punctata</name>
    <name type="common">Red rice</name>
    <dbReference type="NCBI Taxonomy" id="4537"/>
    <lineage>
        <taxon>Eukaryota</taxon>
        <taxon>Viridiplantae</taxon>
        <taxon>Streptophyta</taxon>
        <taxon>Embryophyta</taxon>
        <taxon>Tracheophyta</taxon>
        <taxon>Spermatophyta</taxon>
        <taxon>Magnoliopsida</taxon>
        <taxon>Liliopsida</taxon>
        <taxon>Poales</taxon>
        <taxon>Poaceae</taxon>
        <taxon>BOP clade</taxon>
        <taxon>Oryzoideae</taxon>
        <taxon>Oryzeae</taxon>
        <taxon>Oryzinae</taxon>
        <taxon>Oryza</taxon>
    </lineage>
</organism>
<feature type="compositionally biased region" description="Basic and acidic residues" evidence="1">
    <location>
        <begin position="199"/>
        <end position="210"/>
    </location>
</feature>
<sequence length="210" mass="22698">MAGRKRKAEAARVAEEEADRALYGAFRGAANSLSQLYALAGGHQRVSFHAGERHALETLYQWMVRQHESGLRLTVSDIASHIQHEIEYGGDNALTSPRSQNTFENLQAPMHIPNTSTQQPPSCSITPSNPSKDSMIFSKALSSPVRQNLQLYHVQPGGDTGCFADGILGTGNRDSDPAASNDSSVDMYSDSPGFPRPTEALRDSEGGRPS</sequence>
<proteinExistence type="predicted"/>
<reference evidence="2" key="2">
    <citation type="submission" date="2018-05" db="EMBL/GenBank/DDBJ databases">
        <title>OpunRS2 (Oryza punctata Reference Sequence Version 2).</title>
        <authorList>
            <person name="Zhang J."/>
            <person name="Kudrna D."/>
            <person name="Lee S."/>
            <person name="Talag J."/>
            <person name="Welchert J."/>
            <person name="Wing R.A."/>
        </authorList>
    </citation>
    <scope>NUCLEOTIDE SEQUENCE [LARGE SCALE GENOMIC DNA]</scope>
</reference>
<dbReference type="HOGENOM" id="CLU_083167_1_0_1"/>
<accession>A0A0E0LUM3</accession>
<dbReference type="AlphaFoldDB" id="A0A0E0LUM3"/>
<dbReference type="PIRSF" id="PIRSF009193">
    <property type="entry name" value="UCP009193"/>
    <property type="match status" value="1"/>
</dbReference>
<dbReference type="PANTHER" id="PTHR33675">
    <property type="entry name" value="NUCLEAR RECEPTOR FAMILY 2 GROUP C PROTEIN"/>
    <property type="match status" value="1"/>
</dbReference>
<dbReference type="Gramene" id="OPUNC08G12390.1">
    <property type="protein sequence ID" value="OPUNC08G12390.1"/>
    <property type="gene ID" value="OPUNC08G12390"/>
</dbReference>
<dbReference type="STRING" id="4537.A0A0E0LUM3"/>
<keyword evidence="3" id="KW-1185">Reference proteome</keyword>